<dbReference type="NCBIfam" id="NF010167">
    <property type="entry name" value="PRK13648.1"/>
    <property type="match status" value="1"/>
</dbReference>
<dbReference type="PROSITE" id="PS00211">
    <property type="entry name" value="ABC_TRANSPORTER_1"/>
    <property type="match status" value="1"/>
</dbReference>
<evidence type="ECO:0000256" key="2">
    <source>
        <dbReference type="ARBA" id="ARBA00005417"/>
    </source>
</evidence>
<protein>
    <submittedName>
        <fullName evidence="10">Energy-coupling factor transporter ATP-binding protein EcfA1</fullName>
    </submittedName>
</protein>
<dbReference type="EMBL" id="BMLG01000014">
    <property type="protein sequence ID" value="GGM36498.1"/>
    <property type="molecule type" value="Genomic_DNA"/>
</dbReference>
<dbReference type="GO" id="GO:0043190">
    <property type="term" value="C:ATP-binding cassette (ABC) transporter complex"/>
    <property type="evidence" value="ECO:0007669"/>
    <property type="project" value="TreeGrafter"/>
</dbReference>
<dbReference type="GO" id="GO:0042626">
    <property type="term" value="F:ATPase-coupled transmembrane transporter activity"/>
    <property type="evidence" value="ECO:0007669"/>
    <property type="project" value="TreeGrafter"/>
</dbReference>
<evidence type="ECO:0000259" key="9">
    <source>
        <dbReference type="PROSITE" id="PS50893"/>
    </source>
</evidence>
<dbReference type="SMART" id="SM00382">
    <property type="entry name" value="AAA"/>
    <property type="match status" value="1"/>
</dbReference>
<evidence type="ECO:0000313" key="11">
    <source>
        <dbReference type="Proteomes" id="UP000618460"/>
    </source>
</evidence>
<dbReference type="Proteomes" id="UP000618460">
    <property type="component" value="Unassembled WGS sequence"/>
</dbReference>
<dbReference type="PANTHER" id="PTHR43553">
    <property type="entry name" value="HEAVY METAL TRANSPORTER"/>
    <property type="match status" value="1"/>
</dbReference>
<evidence type="ECO:0000256" key="6">
    <source>
        <dbReference type="ARBA" id="ARBA00022840"/>
    </source>
</evidence>
<evidence type="ECO:0000256" key="8">
    <source>
        <dbReference type="ARBA" id="ARBA00023136"/>
    </source>
</evidence>
<organism evidence="10 11">
    <name type="scientific">Paraliobacillus quinghaiensis</name>
    <dbReference type="NCBI Taxonomy" id="470815"/>
    <lineage>
        <taxon>Bacteria</taxon>
        <taxon>Bacillati</taxon>
        <taxon>Bacillota</taxon>
        <taxon>Bacilli</taxon>
        <taxon>Bacillales</taxon>
        <taxon>Bacillaceae</taxon>
        <taxon>Paraliobacillus</taxon>
    </lineage>
</organism>
<dbReference type="InterPro" id="IPR027417">
    <property type="entry name" value="P-loop_NTPase"/>
</dbReference>
<keyword evidence="11" id="KW-1185">Reference proteome</keyword>
<gene>
    <name evidence="10" type="primary">ecfA1</name>
    <name evidence="10" type="ORF">GCM10011351_23260</name>
</gene>
<keyword evidence="7" id="KW-1278">Translocase</keyword>
<evidence type="ECO:0000256" key="7">
    <source>
        <dbReference type="ARBA" id="ARBA00022967"/>
    </source>
</evidence>
<keyword evidence="4" id="KW-1003">Cell membrane</keyword>
<keyword evidence="5" id="KW-0547">Nucleotide-binding</keyword>
<dbReference type="CDD" id="cd03225">
    <property type="entry name" value="ABC_cobalt_CbiO_domain1"/>
    <property type="match status" value="1"/>
</dbReference>
<dbReference type="SUPFAM" id="SSF52540">
    <property type="entry name" value="P-loop containing nucleoside triphosphate hydrolases"/>
    <property type="match status" value="1"/>
</dbReference>
<dbReference type="PROSITE" id="PS50893">
    <property type="entry name" value="ABC_TRANSPORTER_2"/>
    <property type="match status" value="1"/>
</dbReference>
<keyword evidence="3" id="KW-0813">Transport</keyword>
<proteinExistence type="inferred from homology"/>
<evidence type="ECO:0000256" key="4">
    <source>
        <dbReference type="ARBA" id="ARBA00022475"/>
    </source>
</evidence>
<dbReference type="RefSeq" id="WP_117156985.1">
    <property type="nucleotide sequence ID" value="NZ_BMLG01000014.1"/>
</dbReference>
<evidence type="ECO:0000256" key="3">
    <source>
        <dbReference type="ARBA" id="ARBA00022448"/>
    </source>
</evidence>
<dbReference type="NCBIfam" id="TIGR04520">
    <property type="entry name" value="ECF_ATPase_1"/>
    <property type="match status" value="1"/>
</dbReference>
<feature type="domain" description="ABC transporter" evidence="9">
    <location>
        <begin position="7"/>
        <end position="242"/>
    </location>
</feature>
<dbReference type="AlphaFoldDB" id="A0A917WWM4"/>
<dbReference type="GO" id="GO:0005524">
    <property type="term" value="F:ATP binding"/>
    <property type="evidence" value="ECO:0007669"/>
    <property type="project" value="UniProtKB-KW"/>
</dbReference>
<dbReference type="Pfam" id="PF00005">
    <property type="entry name" value="ABC_tran"/>
    <property type="match status" value="1"/>
</dbReference>
<evidence type="ECO:0000256" key="1">
    <source>
        <dbReference type="ARBA" id="ARBA00004202"/>
    </source>
</evidence>
<dbReference type="FunFam" id="3.40.50.300:FF:000224">
    <property type="entry name" value="Energy-coupling factor transporter ATP-binding protein EcfA"/>
    <property type="match status" value="1"/>
</dbReference>
<dbReference type="GO" id="GO:0015087">
    <property type="term" value="F:cobalt ion transmembrane transporter activity"/>
    <property type="evidence" value="ECO:0007669"/>
    <property type="project" value="UniProtKB-ARBA"/>
</dbReference>
<dbReference type="OrthoDB" id="9784332at2"/>
<reference evidence="10" key="1">
    <citation type="journal article" date="2014" name="Int. J. Syst. Evol. Microbiol.">
        <title>Complete genome sequence of Corynebacterium casei LMG S-19264T (=DSM 44701T), isolated from a smear-ripened cheese.</title>
        <authorList>
            <consortium name="US DOE Joint Genome Institute (JGI-PGF)"/>
            <person name="Walter F."/>
            <person name="Albersmeier A."/>
            <person name="Kalinowski J."/>
            <person name="Ruckert C."/>
        </authorList>
    </citation>
    <scope>NUCLEOTIDE SEQUENCE</scope>
    <source>
        <strain evidence="10">CGMCC 1.6333</strain>
    </source>
</reference>
<keyword evidence="6 10" id="KW-0067">ATP-binding</keyword>
<accession>A0A917WWM4</accession>
<comment type="caution">
    <text evidence="10">The sequence shown here is derived from an EMBL/GenBank/DDBJ whole genome shotgun (WGS) entry which is preliminary data.</text>
</comment>
<dbReference type="GO" id="GO:0016887">
    <property type="term" value="F:ATP hydrolysis activity"/>
    <property type="evidence" value="ECO:0007669"/>
    <property type="project" value="InterPro"/>
</dbReference>
<comment type="subcellular location">
    <subcellularLocation>
        <location evidence="1">Cell membrane</location>
        <topology evidence="1">Peripheral membrane protein</topology>
    </subcellularLocation>
</comment>
<keyword evidence="8" id="KW-0472">Membrane</keyword>
<dbReference type="InterPro" id="IPR030947">
    <property type="entry name" value="EcfA_1"/>
</dbReference>
<dbReference type="PANTHER" id="PTHR43553:SF24">
    <property type="entry name" value="ENERGY-COUPLING FACTOR TRANSPORTER ATP-BINDING PROTEIN ECFA1"/>
    <property type="match status" value="1"/>
</dbReference>
<evidence type="ECO:0000256" key="5">
    <source>
        <dbReference type="ARBA" id="ARBA00022741"/>
    </source>
</evidence>
<comment type="similarity">
    <text evidence="2">Belongs to the ABC transporter superfamily.</text>
</comment>
<dbReference type="InterPro" id="IPR015856">
    <property type="entry name" value="ABC_transpr_CbiO/EcfA_su"/>
</dbReference>
<evidence type="ECO:0000313" key="10">
    <source>
        <dbReference type="EMBL" id="GGM36498.1"/>
    </source>
</evidence>
<sequence length="271" mass="30678">MARPTILEVNDLTFRYDLRKDNNTLSSVSFSVQQGEWVAIVGDNGSGKSTLARLIVGLLEAEKGTITIDNEILSEDTKWRIREKIGLVFQNPENQFIGTTVQDDVAFGLENNNMPYEDMKLKIEDALQLVGMETYRLKDPSQLSGGQMQRVAIAGILALKPDVILLDEAFVMLDPQSRRGLFSTLKYLKENENITIISITHDRNEAALADRILVMDEGKLIQEGTPKEVFSTNNQLEPPFAEQLRRKLNAKGRKVPQTYMTEDEMVKWLCR</sequence>
<dbReference type="InterPro" id="IPR050095">
    <property type="entry name" value="ECF_ABC_transporter_ATP-bd"/>
</dbReference>
<dbReference type="InterPro" id="IPR003593">
    <property type="entry name" value="AAA+_ATPase"/>
</dbReference>
<dbReference type="Gene3D" id="3.40.50.300">
    <property type="entry name" value="P-loop containing nucleotide triphosphate hydrolases"/>
    <property type="match status" value="1"/>
</dbReference>
<name>A0A917WWM4_9BACI</name>
<dbReference type="InterPro" id="IPR003439">
    <property type="entry name" value="ABC_transporter-like_ATP-bd"/>
</dbReference>
<reference evidence="10" key="2">
    <citation type="submission" date="2020-09" db="EMBL/GenBank/DDBJ databases">
        <authorList>
            <person name="Sun Q."/>
            <person name="Zhou Y."/>
        </authorList>
    </citation>
    <scope>NUCLEOTIDE SEQUENCE</scope>
    <source>
        <strain evidence="10">CGMCC 1.6333</strain>
    </source>
</reference>
<dbReference type="InterPro" id="IPR017871">
    <property type="entry name" value="ABC_transporter-like_CS"/>
</dbReference>